<gene>
    <name evidence="1" type="ORF">EV385_0724</name>
</gene>
<dbReference type="EMBL" id="SHKY01000001">
    <property type="protein sequence ID" value="RZU48990.1"/>
    <property type="molecule type" value="Genomic_DNA"/>
</dbReference>
<evidence type="ECO:0000313" key="2">
    <source>
        <dbReference type="Proteomes" id="UP000292564"/>
    </source>
</evidence>
<comment type="caution">
    <text evidence="1">The sequence shown here is derived from an EMBL/GenBank/DDBJ whole genome shotgun (WGS) entry which is preliminary data.</text>
</comment>
<sequence>MISTMRELAAEALFVSNLQPSEHPSRQSMEQAVTAMILRHGSDGCAAGVATEYGDHPDLAVRRMGWVCRQLQRLMVEERHPHFAN</sequence>
<dbReference type="RefSeq" id="WP_130508142.1">
    <property type="nucleotide sequence ID" value="NZ_SHKY01000001.1"/>
</dbReference>
<organism evidence="1 2">
    <name type="scientific">Krasilnikovia cinnamomea</name>
    <dbReference type="NCBI Taxonomy" id="349313"/>
    <lineage>
        <taxon>Bacteria</taxon>
        <taxon>Bacillati</taxon>
        <taxon>Actinomycetota</taxon>
        <taxon>Actinomycetes</taxon>
        <taxon>Micromonosporales</taxon>
        <taxon>Micromonosporaceae</taxon>
        <taxon>Krasilnikovia</taxon>
    </lineage>
</organism>
<name>A0A4Q7ZE58_9ACTN</name>
<dbReference type="AlphaFoldDB" id="A0A4Q7ZE58"/>
<proteinExistence type="predicted"/>
<keyword evidence="2" id="KW-1185">Reference proteome</keyword>
<protein>
    <submittedName>
        <fullName evidence="1">Uncharacterized protein</fullName>
    </submittedName>
</protein>
<accession>A0A4Q7ZE58</accession>
<dbReference type="OrthoDB" id="3297413at2"/>
<evidence type="ECO:0000313" key="1">
    <source>
        <dbReference type="EMBL" id="RZU48990.1"/>
    </source>
</evidence>
<dbReference type="Proteomes" id="UP000292564">
    <property type="component" value="Unassembled WGS sequence"/>
</dbReference>
<reference evidence="1 2" key="1">
    <citation type="submission" date="2019-02" db="EMBL/GenBank/DDBJ databases">
        <title>Sequencing the genomes of 1000 actinobacteria strains.</title>
        <authorList>
            <person name="Klenk H.-P."/>
        </authorList>
    </citation>
    <scope>NUCLEOTIDE SEQUENCE [LARGE SCALE GENOMIC DNA]</scope>
    <source>
        <strain evidence="1 2">DSM 45162</strain>
    </source>
</reference>